<organism evidence="2">
    <name type="scientific">Aspergillus flavus</name>
    <dbReference type="NCBI Taxonomy" id="5059"/>
    <lineage>
        <taxon>Eukaryota</taxon>
        <taxon>Fungi</taxon>
        <taxon>Dikarya</taxon>
        <taxon>Ascomycota</taxon>
        <taxon>Pezizomycotina</taxon>
        <taxon>Eurotiomycetes</taxon>
        <taxon>Eurotiomycetidae</taxon>
        <taxon>Eurotiales</taxon>
        <taxon>Aspergillaceae</taxon>
        <taxon>Aspergillus</taxon>
        <taxon>Aspergillus subgen. Circumdati</taxon>
    </lineage>
</organism>
<name>A0A5N6GP63_ASPFL</name>
<reference evidence="2" key="1">
    <citation type="submission" date="2019-04" db="EMBL/GenBank/DDBJ databases">
        <title>Friends and foes A comparative genomics study of 23 Aspergillus species from section Flavi.</title>
        <authorList>
            <consortium name="DOE Joint Genome Institute"/>
            <person name="Kjaerbolling I."/>
            <person name="Vesth T."/>
            <person name="Frisvad J.C."/>
            <person name="Nybo J.L."/>
            <person name="Theobald S."/>
            <person name="Kildgaard S."/>
            <person name="Isbrandt T."/>
            <person name="Kuo A."/>
            <person name="Sato A."/>
            <person name="Lyhne E.K."/>
            <person name="Kogle M.E."/>
            <person name="Wiebenga A."/>
            <person name="Kun R.S."/>
            <person name="Lubbers R.J."/>
            <person name="Makela M.R."/>
            <person name="Barry K."/>
            <person name="Chovatia M."/>
            <person name="Clum A."/>
            <person name="Daum C."/>
            <person name="Haridas S."/>
            <person name="He G."/>
            <person name="LaButti K."/>
            <person name="Lipzen A."/>
            <person name="Mondo S."/>
            <person name="Riley R."/>
            <person name="Salamov A."/>
            <person name="Simmons B.A."/>
            <person name="Magnuson J.K."/>
            <person name="Henrissat B."/>
            <person name="Mortensen U.H."/>
            <person name="Larsen T.O."/>
            <person name="Devries R.P."/>
            <person name="Grigoriev I.V."/>
            <person name="Machida M."/>
            <person name="Baker S.E."/>
            <person name="Andersen M.R."/>
        </authorList>
    </citation>
    <scope>NUCLEOTIDE SEQUENCE [LARGE SCALE GENOMIC DNA]</scope>
    <source>
        <strain evidence="2">CBS 121.62</strain>
    </source>
</reference>
<accession>A0A5N6GP63</accession>
<gene>
    <name evidence="2" type="ORF">BDV35DRAFT_395594</name>
</gene>
<evidence type="ECO:0000313" key="2">
    <source>
        <dbReference type="EMBL" id="KAB8243708.1"/>
    </source>
</evidence>
<evidence type="ECO:0000256" key="1">
    <source>
        <dbReference type="SAM" id="MobiDB-lite"/>
    </source>
</evidence>
<sequence length="138" mass="15079">MSNNSEPPGATASGPAITDDNDARNDKLRLRCRMLEMEGLQDDNSLGPQAGLLFNRLICTVQDVAKSIALVDAPKLGAVTPEVKEALVGHLNKEHRLDVWAFFEDSPLDLQMLSRADKAIVVVREEATRSQPRCLGNV</sequence>
<dbReference type="EMBL" id="ML734638">
    <property type="protein sequence ID" value="KAB8243708.1"/>
    <property type="molecule type" value="Genomic_DNA"/>
</dbReference>
<dbReference type="Proteomes" id="UP000325434">
    <property type="component" value="Unassembled WGS sequence"/>
</dbReference>
<protein>
    <submittedName>
        <fullName evidence="2">Uncharacterized protein</fullName>
    </submittedName>
</protein>
<proteinExistence type="predicted"/>
<feature type="region of interest" description="Disordered" evidence="1">
    <location>
        <begin position="1"/>
        <end position="23"/>
    </location>
</feature>
<dbReference type="VEuPathDB" id="FungiDB:F9C07_8025"/>
<dbReference type="AlphaFoldDB" id="A0A5N6GP63"/>
<dbReference type="VEuPathDB" id="FungiDB:AFLA_008537"/>